<dbReference type="Gene3D" id="1.20.1250.20">
    <property type="entry name" value="MFS general substrate transporter like domains"/>
    <property type="match status" value="1"/>
</dbReference>
<dbReference type="InterPro" id="IPR005828">
    <property type="entry name" value="MFS_sugar_transport-like"/>
</dbReference>
<sequence>MDQKSIQIVKDNMKSKLPMQILEEALTFCKFGKFHIRLLAATICSAFASMFVVTTSSYILPVAECDLNMNLMHKGLLNAIPFVGQIGASLFTGFLVDAFGRKLFLVGGNLGIFVCTIIEGSSQTYWMLMFIKVIQGISLSLSFSAMATNISEFCPIAIRDRVLLVNSSFVSLAIVIAAAMSWMILPFKLDVVIWPGYFELHAWNFYLYMCSIWSFGAFIMYYNLPESPKYLLSHGRETEALEVLKTIFSENTGNSGDAFPIHSFSTSGTLKPTIELSFKKQLVNALFEVKELFRPPLVFRLLFFSFITFSSLISFTSLRLWFPQLSTMIENYDKNHGGSARFCVMITDYMDSLNVSQVNVSDVMEAAVCVPKLSGSQTYINGIILGFISMVFVGISALLVDYLGQKILLFIILLMSTVCSTSLYWTNASLQIAMLMSATCGLLQTTVMLQQNVFVRVFPTTLRALAMSIIIMFGRIGSLTGNIIFPLLLETGCMAPFVLTSGISLCVAILVFFLPNVNKENKETGDK</sequence>
<feature type="transmembrane region" description="Helical" evidence="7">
    <location>
        <begin position="297"/>
        <end position="322"/>
    </location>
</feature>
<evidence type="ECO:0000256" key="4">
    <source>
        <dbReference type="ARBA" id="ARBA00022692"/>
    </source>
</evidence>
<comment type="subcellular location">
    <subcellularLocation>
        <location evidence="1">Membrane</location>
        <topology evidence="1">Multi-pass membrane protein</topology>
    </subcellularLocation>
</comment>
<comment type="similarity">
    <text evidence="2">Belongs to the major facilitator superfamily.</text>
</comment>
<dbReference type="Proteomes" id="UP000838878">
    <property type="component" value="Chromosome 9"/>
</dbReference>
<dbReference type="PANTHER" id="PTHR23511:SF36">
    <property type="entry name" value="EG:BACR7A4.13 PROTEIN-RELATED"/>
    <property type="match status" value="1"/>
</dbReference>
<proteinExistence type="inferred from homology"/>
<dbReference type="GO" id="GO:0022857">
    <property type="term" value="F:transmembrane transporter activity"/>
    <property type="evidence" value="ECO:0007669"/>
    <property type="project" value="InterPro"/>
</dbReference>
<keyword evidence="3" id="KW-0813">Transport</keyword>
<name>A0A8J9V4Y0_9NEOP</name>
<dbReference type="PROSITE" id="PS00216">
    <property type="entry name" value="SUGAR_TRANSPORT_1"/>
    <property type="match status" value="1"/>
</dbReference>
<feature type="transmembrane region" description="Helical" evidence="7">
    <location>
        <begin position="162"/>
        <end position="185"/>
    </location>
</feature>
<feature type="transmembrane region" description="Helical" evidence="7">
    <location>
        <begin position="126"/>
        <end position="150"/>
    </location>
</feature>
<dbReference type="Pfam" id="PF07690">
    <property type="entry name" value="MFS_1"/>
    <property type="match status" value="1"/>
</dbReference>
<dbReference type="GO" id="GO:0016020">
    <property type="term" value="C:membrane"/>
    <property type="evidence" value="ECO:0007669"/>
    <property type="project" value="UniProtKB-SubCell"/>
</dbReference>
<evidence type="ECO:0000256" key="5">
    <source>
        <dbReference type="ARBA" id="ARBA00022989"/>
    </source>
</evidence>
<dbReference type="InterPro" id="IPR005829">
    <property type="entry name" value="Sugar_transporter_CS"/>
</dbReference>
<dbReference type="SUPFAM" id="SSF103473">
    <property type="entry name" value="MFS general substrate transporter"/>
    <property type="match status" value="1"/>
</dbReference>
<feature type="transmembrane region" description="Helical" evidence="7">
    <location>
        <begin position="462"/>
        <end position="488"/>
    </location>
</feature>
<dbReference type="InterPro" id="IPR011701">
    <property type="entry name" value="MFS"/>
</dbReference>
<feature type="transmembrane region" description="Helical" evidence="7">
    <location>
        <begin position="432"/>
        <end position="450"/>
    </location>
</feature>
<feature type="transmembrane region" description="Helical" evidence="7">
    <location>
        <begin position="38"/>
        <end position="59"/>
    </location>
</feature>
<feature type="transmembrane region" description="Helical" evidence="7">
    <location>
        <begin position="103"/>
        <end position="120"/>
    </location>
</feature>
<dbReference type="Pfam" id="PF00083">
    <property type="entry name" value="Sugar_tr"/>
    <property type="match status" value="1"/>
</dbReference>
<evidence type="ECO:0000256" key="1">
    <source>
        <dbReference type="ARBA" id="ARBA00004141"/>
    </source>
</evidence>
<dbReference type="PROSITE" id="PS50850">
    <property type="entry name" value="MFS"/>
    <property type="match status" value="1"/>
</dbReference>
<feature type="domain" description="Major facilitator superfamily (MFS) profile" evidence="8">
    <location>
        <begin position="38"/>
        <end position="519"/>
    </location>
</feature>
<feature type="transmembrane region" description="Helical" evidence="7">
    <location>
        <begin position="79"/>
        <end position="96"/>
    </location>
</feature>
<evidence type="ECO:0000256" key="2">
    <source>
        <dbReference type="ARBA" id="ARBA00008335"/>
    </source>
</evidence>
<feature type="transmembrane region" description="Helical" evidence="7">
    <location>
        <begin position="379"/>
        <end position="400"/>
    </location>
</feature>
<feature type="transmembrane region" description="Helical" evidence="7">
    <location>
        <begin position="205"/>
        <end position="224"/>
    </location>
</feature>
<evidence type="ECO:0000313" key="9">
    <source>
        <dbReference type="EMBL" id="CAH0731748.1"/>
    </source>
</evidence>
<dbReference type="PANTHER" id="PTHR23511">
    <property type="entry name" value="SYNAPTIC VESICLE GLYCOPROTEIN 2"/>
    <property type="match status" value="1"/>
</dbReference>
<dbReference type="AlphaFoldDB" id="A0A8J9V4Y0"/>
<protein>
    <recommendedName>
        <fullName evidence="8">Major facilitator superfamily (MFS) profile domain-containing protein</fullName>
    </recommendedName>
</protein>
<keyword evidence="10" id="KW-1185">Reference proteome</keyword>
<feature type="transmembrane region" description="Helical" evidence="7">
    <location>
        <begin position="494"/>
        <end position="514"/>
    </location>
</feature>
<reference evidence="9" key="1">
    <citation type="submission" date="2021-12" db="EMBL/GenBank/DDBJ databases">
        <authorList>
            <person name="Martin H S."/>
        </authorList>
    </citation>
    <scope>NUCLEOTIDE SEQUENCE</scope>
</reference>
<dbReference type="InterPro" id="IPR036259">
    <property type="entry name" value="MFS_trans_sf"/>
</dbReference>
<keyword evidence="6 7" id="KW-0472">Membrane</keyword>
<dbReference type="OrthoDB" id="6133115at2759"/>
<gene>
    <name evidence="9" type="ORF">BINO364_LOCUS16540</name>
</gene>
<accession>A0A8J9V4Y0</accession>
<keyword evidence="4 7" id="KW-0812">Transmembrane</keyword>
<evidence type="ECO:0000256" key="3">
    <source>
        <dbReference type="ARBA" id="ARBA00022448"/>
    </source>
</evidence>
<dbReference type="EMBL" id="OV170229">
    <property type="protein sequence ID" value="CAH0731748.1"/>
    <property type="molecule type" value="Genomic_DNA"/>
</dbReference>
<feature type="transmembrane region" description="Helical" evidence="7">
    <location>
        <begin position="407"/>
        <end position="426"/>
    </location>
</feature>
<evidence type="ECO:0000313" key="10">
    <source>
        <dbReference type="Proteomes" id="UP000838878"/>
    </source>
</evidence>
<dbReference type="InterPro" id="IPR020846">
    <property type="entry name" value="MFS_dom"/>
</dbReference>
<evidence type="ECO:0000256" key="7">
    <source>
        <dbReference type="SAM" id="Phobius"/>
    </source>
</evidence>
<feature type="non-terminal residue" evidence="9">
    <location>
        <position position="527"/>
    </location>
</feature>
<organism evidence="9 10">
    <name type="scientific">Brenthis ino</name>
    <name type="common">lesser marbled fritillary</name>
    <dbReference type="NCBI Taxonomy" id="405034"/>
    <lineage>
        <taxon>Eukaryota</taxon>
        <taxon>Metazoa</taxon>
        <taxon>Ecdysozoa</taxon>
        <taxon>Arthropoda</taxon>
        <taxon>Hexapoda</taxon>
        <taxon>Insecta</taxon>
        <taxon>Pterygota</taxon>
        <taxon>Neoptera</taxon>
        <taxon>Endopterygota</taxon>
        <taxon>Lepidoptera</taxon>
        <taxon>Glossata</taxon>
        <taxon>Ditrysia</taxon>
        <taxon>Papilionoidea</taxon>
        <taxon>Nymphalidae</taxon>
        <taxon>Heliconiinae</taxon>
        <taxon>Argynnini</taxon>
        <taxon>Brenthis</taxon>
    </lineage>
</organism>
<keyword evidence="5 7" id="KW-1133">Transmembrane helix</keyword>
<evidence type="ECO:0000259" key="8">
    <source>
        <dbReference type="PROSITE" id="PS50850"/>
    </source>
</evidence>
<evidence type="ECO:0000256" key="6">
    <source>
        <dbReference type="ARBA" id="ARBA00023136"/>
    </source>
</evidence>